<proteinExistence type="inferred from homology"/>
<dbReference type="Gene3D" id="3.40.50.1820">
    <property type="entry name" value="alpha/beta hydrolase"/>
    <property type="match status" value="1"/>
</dbReference>
<dbReference type="SUPFAM" id="SSF53474">
    <property type="entry name" value="alpha/beta-Hydrolases"/>
    <property type="match status" value="1"/>
</dbReference>
<comment type="similarity">
    <text evidence="1">Belongs to the 'GDXG' lipolytic enzyme family.</text>
</comment>
<dbReference type="InterPro" id="IPR013094">
    <property type="entry name" value="AB_hydrolase_3"/>
</dbReference>
<dbReference type="PROSITE" id="PS01174">
    <property type="entry name" value="LIPASE_GDXG_SER"/>
    <property type="match status" value="1"/>
</dbReference>
<dbReference type="PANTHER" id="PTHR48081:SF8">
    <property type="entry name" value="ALPHA_BETA HYDROLASE FOLD-3 DOMAIN-CONTAINING PROTEIN-RELATED"/>
    <property type="match status" value="1"/>
</dbReference>
<keyword evidence="6" id="KW-1185">Reference proteome</keyword>
<accession>A0ABR2GZJ8</accession>
<evidence type="ECO:0000259" key="4">
    <source>
        <dbReference type="Pfam" id="PF07859"/>
    </source>
</evidence>
<dbReference type="EMBL" id="JAPFFF010000052">
    <property type="protein sequence ID" value="KAK8839335.1"/>
    <property type="molecule type" value="Genomic_DNA"/>
</dbReference>
<dbReference type="Proteomes" id="UP001470230">
    <property type="component" value="Unassembled WGS sequence"/>
</dbReference>
<name>A0ABR2GZJ8_9EUKA</name>
<protein>
    <recommendedName>
        <fullName evidence="4">Alpha/beta hydrolase fold-3 domain-containing protein</fullName>
    </recommendedName>
</protein>
<dbReference type="InterPro" id="IPR033140">
    <property type="entry name" value="Lipase_GDXG_put_SER_AS"/>
</dbReference>
<evidence type="ECO:0000256" key="3">
    <source>
        <dbReference type="PROSITE-ProRule" id="PRU10038"/>
    </source>
</evidence>
<evidence type="ECO:0000256" key="1">
    <source>
        <dbReference type="ARBA" id="ARBA00010515"/>
    </source>
</evidence>
<gene>
    <name evidence="5" type="ORF">M9Y10_032270</name>
</gene>
<evidence type="ECO:0000313" key="6">
    <source>
        <dbReference type="Proteomes" id="UP001470230"/>
    </source>
</evidence>
<keyword evidence="2" id="KW-0378">Hydrolase</keyword>
<feature type="active site" evidence="3">
    <location>
        <position position="177"/>
    </location>
</feature>
<dbReference type="Pfam" id="PF07859">
    <property type="entry name" value="Abhydrolase_3"/>
    <property type="match status" value="1"/>
</dbReference>
<dbReference type="PANTHER" id="PTHR48081">
    <property type="entry name" value="AB HYDROLASE SUPERFAMILY PROTEIN C4A8.06C"/>
    <property type="match status" value="1"/>
</dbReference>
<feature type="domain" description="Alpha/beta hydrolase fold-3" evidence="4">
    <location>
        <begin position="104"/>
        <end position="306"/>
    </location>
</feature>
<dbReference type="InterPro" id="IPR029058">
    <property type="entry name" value="AB_hydrolase_fold"/>
</dbReference>
<evidence type="ECO:0000313" key="5">
    <source>
        <dbReference type="EMBL" id="KAK8839335.1"/>
    </source>
</evidence>
<comment type="caution">
    <text evidence="5">The sequence shown here is derived from an EMBL/GenBank/DDBJ whole genome shotgun (WGS) entry which is preliminary data.</text>
</comment>
<dbReference type="InterPro" id="IPR050300">
    <property type="entry name" value="GDXG_lipolytic_enzyme"/>
</dbReference>
<evidence type="ECO:0000256" key="2">
    <source>
        <dbReference type="ARBA" id="ARBA00022801"/>
    </source>
</evidence>
<organism evidence="5 6">
    <name type="scientific">Tritrichomonas musculus</name>
    <dbReference type="NCBI Taxonomy" id="1915356"/>
    <lineage>
        <taxon>Eukaryota</taxon>
        <taxon>Metamonada</taxon>
        <taxon>Parabasalia</taxon>
        <taxon>Tritrichomonadida</taxon>
        <taxon>Tritrichomonadidae</taxon>
        <taxon>Tritrichomonas</taxon>
    </lineage>
</organism>
<sequence>MALFKSTFDEADMSTDYELVDKQTADLQKKSNPKSKQILNDAIDLAMKGDLSDLKKIRAGQAISPYEKGVTHHDEYFQYGNDKILVRYYYPEKCTKPSDLPIFIFIHGGGWCHSSVEQRNYMLSRLSLLSNIIVASINYTLSPDVKYGRSIDECYQIYADIVNKSSSTRLIFISGDSSGGNLAAALIHKIKSTDQNLRLPNALLLFYPVIDLYNDYPSHHIYENGFGLELDHLKKCIDAYVPDVEMRKDPLYSPNFGDLRYFPPSLVITSQFDVLRSEGLAFAKKLDESGVPVRYICMKSAEHGFFATAGIHIEKLTNIGLAYIEEFLKIFIK</sequence>
<reference evidence="5 6" key="1">
    <citation type="submission" date="2024-04" db="EMBL/GenBank/DDBJ databases">
        <title>Tritrichomonas musculus Genome.</title>
        <authorList>
            <person name="Alves-Ferreira E."/>
            <person name="Grigg M."/>
            <person name="Lorenzi H."/>
            <person name="Galac M."/>
        </authorList>
    </citation>
    <scope>NUCLEOTIDE SEQUENCE [LARGE SCALE GENOMIC DNA]</scope>
    <source>
        <strain evidence="5 6">EAF2021</strain>
    </source>
</reference>